<reference evidence="1 2" key="1">
    <citation type="journal article" date="1992" name="Lakartidningen">
        <title>[Penicillin V and not amoxicillin is the first choice preparation in acute otitis].</title>
        <authorList>
            <person name="Kamme C."/>
            <person name="Lundgren K."/>
            <person name="Prellner K."/>
        </authorList>
    </citation>
    <scope>NUCLEOTIDE SEQUENCE [LARGE SCALE GENOMIC DNA]</scope>
    <source>
        <strain evidence="1 2">PC5099IV</strain>
    </source>
</reference>
<sequence length="97" mass="11434">MKHKEFTLSDVNIILNMPEKEYIDTLLSLVNLTDKERETIDMYYFKGLRDIDIAEKHGIDPRQVSAIKKKAKLKMYQVWKYNAMAIAFSNLYTQNNS</sequence>
<evidence type="ECO:0000313" key="2">
    <source>
        <dbReference type="Proteomes" id="UP000322659"/>
    </source>
</evidence>
<evidence type="ECO:0000313" key="1">
    <source>
        <dbReference type="EMBL" id="TXJ31137.1"/>
    </source>
</evidence>
<gene>
    <name evidence="1" type="ORF">EPJ71_10410</name>
</gene>
<name>A0ABY3K6M9_9SPIR</name>
<dbReference type="EMBL" id="SAXZ01000014">
    <property type="protein sequence ID" value="TXJ31137.1"/>
    <property type="molecule type" value="Genomic_DNA"/>
</dbReference>
<dbReference type="Gene3D" id="1.20.140.160">
    <property type="match status" value="1"/>
</dbReference>
<dbReference type="Proteomes" id="UP000322659">
    <property type="component" value="Unassembled WGS sequence"/>
</dbReference>
<dbReference type="RefSeq" id="WP_147748652.1">
    <property type="nucleotide sequence ID" value="NZ_SAXZ01000014.1"/>
</dbReference>
<protein>
    <submittedName>
        <fullName evidence="1">Sigma-70 family RNA polymerase sigma factor</fullName>
    </submittedName>
</protein>
<comment type="caution">
    <text evidence="1">The sequence shown here is derived from an EMBL/GenBank/DDBJ whole genome shotgun (WGS) entry which is preliminary data.</text>
</comment>
<keyword evidence="2" id="KW-1185">Reference proteome</keyword>
<accession>A0ABY3K6M9</accession>
<proteinExistence type="predicted"/>
<dbReference type="InterPro" id="IPR013324">
    <property type="entry name" value="RNA_pol_sigma_r3/r4-like"/>
</dbReference>
<organism evidence="1 2">
    <name type="scientific">Brachyspira aalborgi</name>
    <dbReference type="NCBI Taxonomy" id="29522"/>
    <lineage>
        <taxon>Bacteria</taxon>
        <taxon>Pseudomonadati</taxon>
        <taxon>Spirochaetota</taxon>
        <taxon>Spirochaetia</taxon>
        <taxon>Brachyspirales</taxon>
        <taxon>Brachyspiraceae</taxon>
        <taxon>Brachyspira</taxon>
    </lineage>
</organism>
<dbReference type="SUPFAM" id="SSF88659">
    <property type="entry name" value="Sigma3 and sigma4 domains of RNA polymerase sigma factors"/>
    <property type="match status" value="1"/>
</dbReference>